<reference evidence="1" key="1">
    <citation type="submission" date="2021-01" db="EMBL/GenBank/DDBJ databases">
        <authorList>
            <person name="Corre E."/>
            <person name="Pelletier E."/>
            <person name="Niang G."/>
            <person name="Scheremetjew M."/>
            <person name="Finn R."/>
            <person name="Kale V."/>
            <person name="Holt S."/>
            <person name="Cochrane G."/>
            <person name="Meng A."/>
            <person name="Brown T."/>
            <person name="Cohen L."/>
        </authorList>
    </citation>
    <scope>NUCLEOTIDE SEQUENCE</scope>
    <source>
        <strain evidence="1">PLY182g</strain>
    </source>
</reference>
<evidence type="ECO:0000313" key="1">
    <source>
        <dbReference type="EMBL" id="CAD8599576.1"/>
    </source>
</evidence>
<dbReference type="AlphaFoldDB" id="A0A7S0L1P5"/>
<name>A0A7S0L1P5_9EUKA</name>
<organism evidence="1">
    <name type="scientific">Coccolithus braarudii</name>
    <dbReference type="NCBI Taxonomy" id="221442"/>
    <lineage>
        <taxon>Eukaryota</taxon>
        <taxon>Haptista</taxon>
        <taxon>Haptophyta</taxon>
        <taxon>Prymnesiophyceae</taxon>
        <taxon>Coccolithales</taxon>
        <taxon>Coccolithaceae</taxon>
        <taxon>Coccolithus</taxon>
    </lineage>
</organism>
<protein>
    <submittedName>
        <fullName evidence="1">Uncharacterized protein</fullName>
    </submittedName>
</protein>
<accession>A0A7S0L1P5</accession>
<sequence>MGKPKLIQYAVEKLVEAGFDTIEFSRHADGGFDLFDPAHSCSDDERSTSSRQGRAHFGVYLHEILALRDFDQHRCPPHRQLRRGWPPTYISRCKCMAQSTEIVRCVDRG</sequence>
<gene>
    <name evidence="1" type="ORF">CPEL01642_LOCUS2906</name>
</gene>
<dbReference type="EMBL" id="HBEY01005958">
    <property type="protein sequence ID" value="CAD8599576.1"/>
    <property type="molecule type" value="Transcribed_RNA"/>
</dbReference>
<proteinExistence type="predicted"/>